<dbReference type="Pfam" id="PF00353">
    <property type="entry name" value="HemolysinCabind"/>
    <property type="match status" value="1"/>
</dbReference>
<gene>
    <name evidence="2" type="ORF">JM93_01840</name>
</gene>
<dbReference type="RefSeq" id="WP_145342420.1">
    <property type="nucleotide sequence ID" value="NZ_SMLY01000073.1"/>
</dbReference>
<organism evidence="2 3">
    <name type="scientific">Roseibium hamelinense</name>
    <dbReference type="NCBI Taxonomy" id="150831"/>
    <lineage>
        <taxon>Bacteria</taxon>
        <taxon>Pseudomonadati</taxon>
        <taxon>Pseudomonadota</taxon>
        <taxon>Alphaproteobacteria</taxon>
        <taxon>Hyphomicrobiales</taxon>
        <taxon>Stappiaceae</taxon>
        <taxon>Roseibium</taxon>
    </lineage>
</organism>
<protein>
    <submittedName>
        <fullName evidence="2">Uncharacterized protein DUF4214</fullName>
    </submittedName>
</protein>
<reference evidence="2 3" key="1">
    <citation type="submission" date="2019-07" db="EMBL/GenBank/DDBJ databases">
        <title>Genomic Encyclopedia of Archaeal and Bacterial Type Strains, Phase II (KMG-II): from individual species to whole genera.</title>
        <authorList>
            <person name="Goeker M."/>
        </authorList>
    </citation>
    <scope>NUCLEOTIDE SEQUENCE [LARGE SCALE GENOMIC DNA]</scope>
    <source>
        <strain evidence="2 3">ATCC BAA-252</strain>
    </source>
</reference>
<dbReference type="Proteomes" id="UP000320593">
    <property type="component" value="Unassembled WGS sequence"/>
</dbReference>
<feature type="domain" description="DUF4214" evidence="1">
    <location>
        <begin position="99"/>
        <end position="165"/>
    </location>
</feature>
<proteinExistence type="predicted"/>
<dbReference type="InterPro" id="IPR025282">
    <property type="entry name" value="DUF4214"/>
</dbReference>
<dbReference type="Gene3D" id="2.150.10.10">
    <property type="entry name" value="Serralysin-like metalloprotease, C-terminal"/>
    <property type="match status" value="1"/>
</dbReference>
<dbReference type="SUPFAM" id="SSF51120">
    <property type="entry name" value="beta-Roll"/>
    <property type="match status" value="1"/>
</dbReference>
<dbReference type="Gene3D" id="1.10.3130.20">
    <property type="entry name" value="Phycobilisome linker domain"/>
    <property type="match status" value="1"/>
</dbReference>
<sequence>MTTSAAITRYYEHILQRAPTADELSAAVSSVDGGTQSLTQIRDSLATSSEAVTFIDQIIRIYQAAFNRLPDITGMQGAGGDGGWPDQLRADPTTLFTIAAGFTNSQEFLNIYGSNTVSTNFLNALYSNVLGRTPSAEEIAAWFATGQSASEILIGFSNSAEFQNNTASEVLALKQASGDAADQSSVYNGTDPLISSGSTFTLTTATDTFTGTSSDDTFSGVFENGGTTTINSADTLDGAGGTGDALNIRAIDNASGGSTVAPQVSNTENFYITNQDATSNDFFALDFTSTTGEVAVWSKSSVAGSVTRALNVDATTAGLDSTQGTLAVNFSGARTGTSDAFSLNVIGSGTSTAAAVFQTITSSASDDSTFEVANITTSTSDSFVQLGTGSMSLTTVNVSGSNKLTMTETSSTLSTVSASGMTGGGVDITATSSTATGFSFTGSGSDDRILLTNTTLNNASSLNGGNGSDTLASTSFSVTASVINSATNFTTLESTSGGNLTASDFTGINRFLFSGDGSTGRSSISGVETSDSFVFSADQSQTDEALRFTGQNAGTTLTFELQAQSGTDGQVEVFANTNSGNDNAAVGFGGNISSVVINSTVSGTQTNANAIYAVDNNYNHYAFDNQGGPSNFTITGDHALTITALAGVSMSSSTDTIGFESAVNVNAADLSGVLRIAGSNSADVIAGGGAADIIYGLGGDDTLTGNGGADQFRFVGFNATDRITDFSNGEDKVGSNVIDFGNTTATTAGATLNAADYVDNRAAITAIGSADGNKVIELQGASSTTQVQTDTGAAVEAYVLVFNSTTGRGELWYDSDWSNTGRTQVATFDTITDLAGVTGFSNTDFVEFVA</sequence>
<comment type="caution">
    <text evidence="2">The sequence shown here is derived from an EMBL/GenBank/DDBJ whole genome shotgun (WGS) entry which is preliminary data.</text>
</comment>
<dbReference type="InterPro" id="IPR038255">
    <property type="entry name" value="PBS_linker_sf"/>
</dbReference>
<dbReference type="InterPro" id="IPR011049">
    <property type="entry name" value="Serralysin-like_metalloprot_C"/>
</dbReference>
<dbReference type="GO" id="GO:0005509">
    <property type="term" value="F:calcium ion binding"/>
    <property type="evidence" value="ECO:0007669"/>
    <property type="project" value="InterPro"/>
</dbReference>
<dbReference type="EMBL" id="VLLF01000003">
    <property type="protein sequence ID" value="TWI89635.1"/>
    <property type="molecule type" value="Genomic_DNA"/>
</dbReference>
<dbReference type="InterPro" id="IPR001343">
    <property type="entry name" value="Hemolysn_Ca-bd"/>
</dbReference>
<accession>A0A562T7P7</accession>
<dbReference type="AlphaFoldDB" id="A0A562T7P7"/>
<dbReference type="Pfam" id="PF13946">
    <property type="entry name" value="DUF4214"/>
    <property type="match status" value="1"/>
</dbReference>
<evidence type="ECO:0000313" key="3">
    <source>
        <dbReference type="Proteomes" id="UP000320593"/>
    </source>
</evidence>
<dbReference type="OrthoDB" id="7748064at2"/>
<evidence type="ECO:0000259" key="1">
    <source>
        <dbReference type="Pfam" id="PF13946"/>
    </source>
</evidence>
<evidence type="ECO:0000313" key="2">
    <source>
        <dbReference type="EMBL" id="TWI89635.1"/>
    </source>
</evidence>
<name>A0A562T7P7_9HYPH</name>
<keyword evidence="3" id="KW-1185">Reference proteome</keyword>